<evidence type="ECO:0000313" key="7">
    <source>
        <dbReference type="EMBL" id="CAH1225219.1"/>
    </source>
</evidence>
<evidence type="ECO:0000313" key="8">
    <source>
        <dbReference type="Proteomes" id="UP000838412"/>
    </source>
</evidence>
<evidence type="ECO:0000256" key="3">
    <source>
        <dbReference type="ARBA" id="ARBA00022737"/>
    </source>
</evidence>
<evidence type="ECO:0000259" key="6">
    <source>
        <dbReference type="PROSITE" id="PS50835"/>
    </source>
</evidence>
<organism evidence="7 8">
    <name type="scientific">Branchiostoma lanceolatum</name>
    <name type="common">Common lancelet</name>
    <name type="synonym">Amphioxus lanceolatum</name>
    <dbReference type="NCBI Taxonomy" id="7740"/>
    <lineage>
        <taxon>Eukaryota</taxon>
        <taxon>Metazoa</taxon>
        <taxon>Chordata</taxon>
        <taxon>Cephalochordata</taxon>
        <taxon>Leptocardii</taxon>
        <taxon>Amphioxiformes</taxon>
        <taxon>Branchiostomatidae</taxon>
        <taxon>Branchiostoma</taxon>
    </lineage>
</organism>
<keyword evidence="8" id="KW-1185">Reference proteome</keyword>
<dbReference type="SMART" id="SM00369">
    <property type="entry name" value="LRR_TYP"/>
    <property type="match status" value="6"/>
</dbReference>
<keyword evidence="2" id="KW-0732">Signal</keyword>
<sequence length="650" mass="72745">MRRVTCDVTGLACTNQQIVSCLPDSIDRLILTGHYDRNGTLNTLPSLPILNDLTLQGGLIKNVKEGAFATSASVQWLSLNHNSIRTVGNWFDGLEDMERLFLAWNKIEHIERGAFRPLHGLQFLDLSDNMIRKVEVWFFEGLSSLIDLKLKRNKISRVAANAFNYLRIHTLDLSFNMLKTLSWEWLQMLPQLARIYLNDNHLPTVGQESLVALSDKFVRLYNNPFRCTCALISLKTEGVTILGQGRTDNLYCSYPPHLAGKKVLQVSREDMPCPPPVAKVSRADNGTTLLCQVYWEQQPDISWVGPEGNNISASSNTSGNGMTTHSEHDMTPEGHSLPIGTDCSSHHTESSTLNFMGKSTYKLHLSQEAFLGWTEGAYRCVITYPVGNFSVSMGLSLTNPKANDSRSLTSDDEEEGVISTTEKMPMEYFILSPRQHLQHPCLLNLIYTGVIAVSVSLLVGFLVGRLMSNVSPPKHPDCPAMSESSPLSPSAMGDSSPFPPSHRSTLCSLHHYEVIPDHLSFAPLSPYAQVFLNPQYGQGNAKLRSSKRKDVFLNPQYGRGNVKHTEIFVNPQYSQGQVRLNYKRRWSTPVQLPCIDQVVAVRQSFEHEHPRVDEKAKLGQNLPLVDLRRDLRVTGINKSPIPASHRYTLP</sequence>
<evidence type="ECO:0000256" key="5">
    <source>
        <dbReference type="SAM" id="Phobius"/>
    </source>
</evidence>
<dbReference type="Gene3D" id="3.80.10.10">
    <property type="entry name" value="Ribonuclease Inhibitor"/>
    <property type="match status" value="1"/>
</dbReference>
<dbReference type="InterPro" id="IPR007110">
    <property type="entry name" value="Ig-like_dom"/>
</dbReference>
<dbReference type="InterPro" id="IPR001611">
    <property type="entry name" value="Leu-rich_rpt"/>
</dbReference>
<gene>
    <name evidence="7" type="primary">LRFN5</name>
    <name evidence="7" type="ORF">BLAG_LOCUS130</name>
</gene>
<dbReference type="PANTHER" id="PTHR24366">
    <property type="entry name" value="IG(IMMUNOGLOBULIN) AND LRR(LEUCINE RICH REPEAT) DOMAINS"/>
    <property type="match status" value="1"/>
</dbReference>
<feature type="region of interest" description="Disordered" evidence="4">
    <location>
        <begin position="474"/>
        <end position="499"/>
    </location>
</feature>
<name>A0A8J9VIV2_BRALA</name>
<dbReference type="SUPFAM" id="SSF52058">
    <property type="entry name" value="L domain-like"/>
    <property type="match status" value="1"/>
</dbReference>
<dbReference type="InterPro" id="IPR003591">
    <property type="entry name" value="Leu-rich_rpt_typical-subtyp"/>
</dbReference>
<reference evidence="7" key="1">
    <citation type="submission" date="2022-01" db="EMBL/GenBank/DDBJ databases">
        <authorList>
            <person name="Braso-Vives M."/>
        </authorList>
    </citation>
    <scope>NUCLEOTIDE SEQUENCE</scope>
</reference>
<feature type="region of interest" description="Disordered" evidence="4">
    <location>
        <begin position="311"/>
        <end position="332"/>
    </location>
</feature>
<keyword evidence="5" id="KW-1133">Transmembrane helix</keyword>
<dbReference type="Pfam" id="PF01463">
    <property type="entry name" value="LRRCT"/>
    <property type="match status" value="1"/>
</dbReference>
<dbReference type="PANTHER" id="PTHR24366:SF161">
    <property type="entry name" value="TIR DOMAIN-CONTAINING PROTEIN"/>
    <property type="match status" value="1"/>
</dbReference>
<keyword evidence="3" id="KW-0677">Repeat</keyword>
<evidence type="ECO:0000256" key="1">
    <source>
        <dbReference type="ARBA" id="ARBA00022614"/>
    </source>
</evidence>
<feature type="domain" description="Ig-like" evidence="6">
    <location>
        <begin position="275"/>
        <end position="398"/>
    </location>
</feature>
<feature type="transmembrane region" description="Helical" evidence="5">
    <location>
        <begin position="442"/>
        <end position="464"/>
    </location>
</feature>
<dbReference type="InterPro" id="IPR000483">
    <property type="entry name" value="Cys-rich_flank_reg_C"/>
</dbReference>
<evidence type="ECO:0000256" key="2">
    <source>
        <dbReference type="ARBA" id="ARBA00022729"/>
    </source>
</evidence>
<accession>A0A8J9VIV2</accession>
<dbReference type="AlphaFoldDB" id="A0A8J9VIV2"/>
<keyword evidence="5" id="KW-0812">Transmembrane</keyword>
<dbReference type="Pfam" id="PF13855">
    <property type="entry name" value="LRR_8"/>
    <property type="match status" value="2"/>
</dbReference>
<dbReference type="Proteomes" id="UP000838412">
    <property type="component" value="Chromosome 1"/>
</dbReference>
<evidence type="ECO:0000256" key="4">
    <source>
        <dbReference type="SAM" id="MobiDB-lite"/>
    </source>
</evidence>
<proteinExistence type="predicted"/>
<keyword evidence="5" id="KW-0472">Membrane</keyword>
<dbReference type="EMBL" id="OV696686">
    <property type="protein sequence ID" value="CAH1225219.1"/>
    <property type="molecule type" value="Genomic_DNA"/>
</dbReference>
<protein>
    <submittedName>
        <fullName evidence="7">LRFN5 protein</fullName>
    </submittedName>
</protein>
<feature type="compositionally biased region" description="Polar residues" evidence="4">
    <location>
        <begin position="311"/>
        <end position="324"/>
    </location>
</feature>
<dbReference type="SMART" id="SM00082">
    <property type="entry name" value="LRRCT"/>
    <property type="match status" value="1"/>
</dbReference>
<keyword evidence="1" id="KW-0433">Leucine-rich repeat</keyword>
<dbReference type="InterPro" id="IPR032675">
    <property type="entry name" value="LRR_dom_sf"/>
</dbReference>
<dbReference type="PROSITE" id="PS50835">
    <property type="entry name" value="IG_LIKE"/>
    <property type="match status" value="1"/>
</dbReference>
<dbReference type="OrthoDB" id="6343311at2759"/>